<reference evidence="1" key="1">
    <citation type="journal article" date="2019" name="bioRxiv">
        <title>The Genome of the Zebra Mussel, Dreissena polymorpha: A Resource for Invasive Species Research.</title>
        <authorList>
            <person name="McCartney M.A."/>
            <person name="Auch B."/>
            <person name="Kono T."/>
            <person name="Mallez S."/>
            <person name="Zhang Y."/>
            <person name="Obille A."/>
            <person name="Becker A."/>
            <person name="Abrahante J.E."/>
            <person name="Garbe J."/>
            <person name="Badalamenti J.P."/>
            <person name="Herman A."/>
            <person name="Mangelson H."/>
            <person name="Liachko I."/>
            <person name="Sullivan S."/>
            <person name="Sone E.D."/>
            <person name="Koren S."/>
            <person name="Silverstein K.A.T."/>
            <person name="Beckman K.B."/>
            <person name="Gohl D.M."/>
        </authorList>
    </citation>
    <scope>NUCLEOTIDE SEQUENCE</scope>
    <source>
        <strain evidence="1">Duluth1</strain>
        <tissue evidence="1">Whole animal</tissue>
    </source>
</reference>
<dbReference type="InterPro" id="IPR016084">
    <property type="entry name" value="Haem_Oase-like_multi-hlx"/>
</dbReference>
<dbReference type="Proteomes" id="UP000828390">
    <property type="component" value="Unassembled WGS sequence"/>
</dbReference>
<reference evidence="1" key="2">
    <citation type="submission" date="2020-11" db="EMBL/GenBank/DDBJ databases">
        <authorList>
            <person name="McCartney M.A."/>
            <person name="Auch B."/>
            <person name="Kono T."/>
            <person name="Mallez S."/>
            <person name="Becker A."/>
            <person name="Gohl D.M."/>
            <person name="Silverstein K.A.T."/>
            <person name="Koren S."/>
            <person name="Bechman K.B."/>
            <person name="Herman A."/>
            <person name="Abrahante J.E."/>
            <person name="Garbe J."/>
        </authorList>
    </citation>
    <scope>NUCLEOTIDE SEQUENCE</scope>
    <source>
        <strain evidence="1">Duluth1</strain>
        <tissue evidence="1">Whole animal</tissue>
    </source>
</reference>
<organism evidence="1 2">
    <name type="scientific">Dreissena polymorpha</name>
    <name type="common">Zebra mussel</name>
    <name type="synonym">Mytilus polymorpha</name>
    <dbReference type="NCBI Taxonomy" id="45954"/>
    <lineage>
        <taxon>Eukaryota</taxon>
        <taxon>Metazoa</taxon>
        <taxon>Spiralia</taxon>
        <taxon>Lophotrochozoa</taxon>
        <taxon>Mollusca</taxon>
        <taxon>Bivalvia</taxon>
        <taxon>Autobranchia</taxon>
        <taxon>Heteroconchia</taxon>
        <taxon>Euheterodonta</taxon>
        <taxon>Imparidentia</taxon>
        <taxon>Neoheterodontei</taxon>
        <taxon>Myida</taxon>
        <taxon>Dreissenoidea</taxon>
        <taxon>Dreissenidae</taxon>
        <taxon>Dreissena</taxon>
    </lineage>
</organism>
<proteinExistence type="predicted"/>
<dbReference type="SUPFAM" id="SSF48613">
    <property type="entry name" value="Heme oxygenase-like"/>
    <property type="match status" value="1"/>
</dbReference>
<name>A0A9D4IIT7_DREPO</name>
<gene>
    <name evidence="1" type="ORF">DPMN_176050</name>
</gene>
<evidence type="ECO:0000313" key="2">
    <source>
        <dbReference type="Proteomes" id="UP000828390"/>
    </source>
</evidence>
<accession>A0A9D4IIT7</accession>
<dbReference type="EMBL" id="JAIWYP010000009">
    <property type="protein sequence ID" value="KAH3774664.1"/>
    <property type="molecule type" value="Genomic_DNA"/>
</dbReference>
<dbReference type="AlphaFoldDB" id="A0A9D4IIT7"/>
<evidence type="ECO:0000313" key="1">
    <source>
        <dbReference type="EMBL" id="KAH3774664.1"/>
    </source>
</evidence>
<protein>
    <submittedName>
        <fullName evidence="1">Uncharacterized protein</fullName>
    </submittedName>
</protein>
<sequence length="84" mass="9374">MATGRSPRSKTHLADNLQDHEFVKLLLLLLLLHVRSYECADRVKLSEYLWSATTKDQTAALESGFVQGIKNGTLNPEAFGNVLM</sequence>
<keyword evidence="2" id="KW-1185">Reference proteome</keyword>
<comment type="caution">
    <text evidence="1">The sequence shown here is derived from an EMBL/GenBank/DDBJ whole genome shotgun (WGS) entry which is preliminary data.</text>
</comment>
<dbReference type="Gene3D" id="1.20.910.10">
    <property type="entry name" value="Heme oxygenase-like"/>
    <property type="match status" value="1"/>
</dbReference>